<sequence length="93" mass="10550">MPVPCRFYFGTTRHIADIYHKTHIKEHIDLCLLFPLLFYCGTYINDIGEEIIDYNEQLNKARDEAAAARNIAPPVPPNDALPPNANANGRQQL</sequence>
<comment type="caution">
    <text evidence="2">The sequence shown here is derived from an EMBL/GenBank/DDBJ whole genome shotgun (WGS) entry which is preliminary data.</text>
</comment>
<dbReference type="EMBL" id="AWWV01014429">
    <property type="protein sequence ID" value="OMO57062.1"/>
    <property type="molecule type" value="Genomic_DNA"/>
</dbReference>
<evidence type="ECO:0000256" key="1">
    <source>
        <dbReference type="SAM" id="MobiDB-lite"/>
    </source>
</evidence>
<dbReference type="Proteomes" id="UP000188268">
    <property type="component" value="Unassembled WGS sequence"/>
</dbReference>
<name>A0A1R3GG58_COCAP</name>
<gene>
    <name evidence="2" type="ORF">CCACVL1_26044</name>
</gene>
<reference evidence="2 3" key="1">
    <citation type="submission" date="2013-09" db="EMBL/GenBank/DDBJ databases">
        <title>Corchorus capsularis genome sequencing.</title>
        <authorList>
            <person name="Alam M."/>
            <person name="Haque M.S."/>
            <person name="Islam M.S."/>
            <person name="Emdad E.M."/>
            <person name="Islam M.M."/>
            <person name="Ahmed B."/>
            <person name="Halim A."/>
            <person name="Hossen Q.M.M."/>
            <person name="Hossain M.Z."/>
            <person name="Ahmed R."/>
            <person name="Khan M.M."/>
            <person name="Islam R."/>
            <person name="Rashid M.M."/>
            <person name="Khan S.A."/>
            <person name="Rahman M.S."/>
            <person name="Alam M."/>
        </authorList>
    </citation>
    <scope>NUCLEOTIDE SEQUENCE [LARGE SCALE GENOMIC DNA]</scope>
    <source>
        <strain evidence="3">cv. CVL-1</strain>
        <tissue evidence="2">Whole seedling</tissue>
    </source>
</reference>
<organism evidence="2 3">
    <name type="scientific">Corchorus capsularis</name>
    <name type="common">Jute</name>
    <dbReference type="NCBI Taxonomy" id="210143"/>
    <lineage>
        <taxon>Eukaryota</taxon>
        <taxon>Viridiplantae</taxon>
        <taxon>Streptophyta</taxon>
        <taxon>Embryophyta</taxon>
        <taxon>Tracheophyta</taxon>
        <taxon>Spermatophyta</taxon>
        <taxon>Magnoliopsida</taxon>
        <taxon>eudicotyledons</taxon>
        <taxon>Gunneridae</taxon>
        <taxon>Pentapetalae</taxon>
        <taxon>rosids</taxon>
        <taxon>malvids</taxon>
        <taxon>Malvales</taxon>
        <taxon>Malvaceae</taxon>
        <taxon>Grewioideae</taxon>
        <taxon>Apeibeae</taxon>
        <taxon>Corchorus</taxon>
    </lineage>
</organism>
<keyword evidence="3" id="KW-1185">Reference proteome</keyword>
<evidence type="ECO:0000313" key="2">
    <source>
        <dbReference type="EMBL" id="OMO57062.1"/>
    </source>
</evidence>
<feature type="region of interest" description="Disordered" evidence="1">
    <location>
        <begin position="65"/>
        <end position="93"/>
    </location>
</feature>
<proteinExistence type="predicted"/>
<evidence type="ECO:0000313" key="3">
    <source>
        <dbReference type="Proteomes" id="UP000188268"/>
    </source>
</evidence>
<dbReference type="Gramene" id="OMO57062">
    <property type="protein sequence ID" value="OMO57062"/>
    <property type="gene ID" value="CCACVL1_26044"/>
</dbReference>
<protein>
    <submittedName>
        <fullName evidence="2">Cytoplasmic dynein 2 heavy chain 1-like protein</fullName>
    </submittedName>
</protein>
<feature type="compositionally biased region" description="Low complexity" evidence="1">
    <location>
        <begin position="81"/>
        <end position="93"/>
    </location>
</feature>
<dbReference type="AlphaFoldDB" id="A0A1R3GG58"/>
<accession>A0A1R3GG58</accession>